<keyword evidence="2" id="KW-1133">Transmembrane helix</keyword>
<protein>
    <submittedName>
        <fullName evidence="3">Uncharacterized protein</fullName>
    </submittedName>
</protein>
<dbReference type="EMBL" id="KE145359">
    <property type="protein sequence ID" value="EPE32276.1"/>
    <property type="molecule type" value="Genomic_DNA"/>
</dbReference>
<accession>S3DJS8</accession>
<evidence type="ECO:0000256" key="2">
    <source>
        <dbReference type="SAM" id="Phobius"/>
    </source>
</evidence>
<dbReference type="KEGG" id="glz:GLAREA_07409"/>
<organism evidence="3 4">
    <name type="scientific">Glarea lozoyensis (strain ATCC 20868 / MF5171)</name>
    <dbReference type="NCBI Taxonomy" id="1116229"/>
    <lineage>
        <taxon>Eukaryota</taxon>
        <taxon>Fungi</taxon>
        <taxon>Dikarya</taxon>
        <taxon>Ascomycota</taxon>
        <taxon>Pezizomycotina</taxon>
        <taxon>Leotiomycetes</taxon>
        <taxon>Helotiales</taxon>
        <taxon>Helotiaceae</taxon>
        <taxon>Glarea</taxon>
    </lineage>
</organism>
<keyword evidence="4" id="KW-1185">Reference proteome</keyword>
<dbReference type="HOGENOM" id="CLU_2399870_0_0_1"/>
<feature type="compositionally biased region" description="Gly residues" evidence="1">
    <location>
        <begin position="83"/>
        <end position="93"/>
    </location>
</feature>
<keyword evidence="2" id="KW-0812">Transmembrane</keyword>
<evidence type="ECO:0000313" key="4">
    <source>
        <dbReference type="Proteomes" id="UP000016922"/>
    </source>
</evidence>
<name>S3DJS8_GLAL2</name>
<evidence type="ECO:0000313" key="3">
    <source>
        <dbReference type="EMBL" id="EPE32276.1"/>
    </source>
</evidence>
<dbReference type="Proteomes" id="UP000016922">
    <property type="component" value="Unassembled WGS sequence"/>
</dbReference>
<proteinExistence type="predicted"/>
<evidence type="ECO:0000256" key="1">
    <source>
        <dbReference type="SAM" id="MobiDB-lite"/>
    </source>
</evidence>
<feature type="transmembrane region" description="Helical" evidence="2">
    <location>
        <begin position="36"/>
        <end position="56"/>
    </location>
</feature>
<dbReference type="RefSeq" id="XP_008080288.1">
    <property type="nucleotide sequence ID" value="XM_008082097.1"/>
</dbReference>
<dbReference type="GeneID" id="19466462"/>
<feature type="region of interest" description="Disordered" evidence="1">
    <location>
        <begin position="72"/>
        <end position="93"/>
    </location>
</feature>
<dbReference type="AlphaFoldDB" id="S3DJS8"/>
<gene>
    <name evidence="3" type="ORF">GLAREA_07409</name>
</gene>
<reference evidence="3 4" key="1">
    <citation type="journal article" date="2013" name="BMC Genomics">
        <title>Genomics-driven discovery of the pneumocandin biosynthetic gene cluster in the fungus Glarea lozoyensis.</title>
        <authorList>
            <person name="Chen L."/>
            <person name="Yue Q."/>
            <person name="Zhang X."/>
            <person name="Xiang M."/>
            <person name="Wang C."/>
            <person name="Li S."/>
            <person name="Che Y."/>
            <person name="Ortiz-Lopez F.J."/>
            <person name="Bills G.F."/>
            <person name="Liu X."/>
            <person name="An Z."/>
        </authorList>
    </citation>
    <scope>NUCLEOTIDE SEQUENCE [LARGE SCALE GENOMIC DNA]</scope>
    <source>
        <strain evidence="4">ATCC 20868 / MF5171</strain>
    </source>
</reference>
<sequence>MIHSLTSPTLPITFDGIPKVDNLLHCRVANIRRNKVLLAGTVVALVGVALAAVTVFRNDAVPSLYATGCRQTGSAESTERGVTDGGFGLEPGS</sequence>
<keyword evidence="2" id="KW-0472">Membrane</keyword>